<evidence type="ECO:0000256" key="2">
    <source>
        <dbReference type="ARBA" id="ARBA00004881"/>
    </source>
</evidence>
<evidence type="ECO:0000256" key="6">
    <source>
        <dbReference type="ARBA" id="ARBA00022692"/>
    </source>
</evidence>
<evidence type="ECO:0000256" key="13">
    <source>
        <dbReference type="ARBA" id="ARBA00030350"/>
    </source>
</evidence>
<evidence type="ECO:0000313" key="16">
    <source>
        <dbReference type="Proteomes" id="UP001187192"/>
    </source>
</evidence>
<comment type="subcellular location">
    <subcellularLocation>
        <location evidence="1">Membrane</location>
        <topology evidence="1">Single-pass type II membrane protein</topology>
    </subcellularLocation>
</comment>
<keyword evidence="4" id="KW-0328">Glycosyltransferase</keyword>
<dbReference type="GO" id="GO:0016020">
    <property type="term" value="C:membrane"/>
    <property type="evidence" value="ECO:0007669"/>
    <property type="project" value="UniProtKB-SubCell"/>
</dbReference>
<proteinExistence type="inferred from homology"/>
<evidence type="ECO:0000256" key="1">
    <source>
        <dbReference type="ARBA" id="ARBA00004606"/>
    </source>
</evidence>
<sequence>MEYNHNKDEFRDSEEEKPYSKVKYARAMKAEILKGLILRGVKGEKLKSLIMNGNIKGEKTMKKMVFAKTRLARFKHWAVRLTTVVLMWAIVMQLKALFESFGARLSKDSFPPPRIYQNNGYLMVSSNGGLNQMRSGICDMVAIARYINVTFIIPELDNTSFWNDYSQFADIFDVDYFIGSLRDEVRILKELPPEQKAKIERDSLYSMPPISWSNMTYYYNVIVPRLRTYEIVHFTKTDARLANNGIPDEVQKLRCRANYHALRFAAPIEALAKKIVRILRAKGPFLVLHLRYEMDMVAFSGCNEGCNEEEIDELTKMRYAYPWWKEKEIDSVKKREAGLCPLTPEETALTLRALDINRNIQVYIAAGEIYKAEKRMKALKEAFPNLVRKETLLPPTELDPFRNHSNRMAALDYYVSIESDIFVPTYGGNMAKVVEGHRRYLGFKKTILPDRKVLVELIDKYNNLGTISWDEFSLAVKAAHVERMGNPTKRSVVPGCTLIS</sequence>
<dbReference type="InterPro" id="IPR019378">
    <property type="entry name" value="GDP-Fuc_O-FucTrfase"/>
</dbReference>
<dbReference type="EMBL" id="BTGU01000013">
    <property type="protein sequence ID" value="GMN42068.1"/>
    <property type="molecule type" value="Genomic_DNA"/>
</dbReference>
<evidence type="ECO:0000256" key="10">
    <source>
        <dbReference type="ARBA" id="ARBA00023180"/>
    </source>
</evidence>
<dbReference type="GO" id="GO:0005737">
    <property type="term" value="C:cytoplasm"/>
    <property type="evidence" value="ECO:0007669"/>
    <property type="project" value="TreeGrafter"/>
</dbReference>
<dbReference type="PANTHER" id="PTHR31741:SF45">
    <property type="entry name" value="O-FUCOSYLTRANSFERASE FAMILY PROTEIN"/>
    <property type="match status" value="1"/>
</dbReference>
<evidence type="ECO:0000256" key="9">
    <source>
        <dbReference type="ARBA" id="ARBA00023136"/>
    </source>
</evidence>
<evidence type="ECO:0000256" key="4">
    <source>
        <dbReference type="ARBA" id="ARBA00022676"/>
    </source>
</evidence>
<organism evidence="15 16">
    <name type="scientific">Ficus carica</name>
    <name type="common">Common fig</name>
    <dbReference type="NCBI Taxonomy" id="3494"/>
    <lineage>
        <taxon>Eukaryota</taxon>
        <taxon>Viridiplantae</taxon>
        <taxon>Streptophyta</taxon>
        <taxon>Embryophyta</taxon>
        <taxon>Tracheophyta</taxon>
        <taxon>Spermatophyta</taxon>
        <taxon>Magnoliopsida</taxon>
        <taxon>eudicotyledons</taxon>
        <taxon>Gunneridae</taxon>
        <taxon>Pentapetalae</taxon>
        <taxon>rosids</taxon>
        <taxon>fabids</taxon>
        <taxon>Rosales</taxon>
        <taxon>Moraceae</taxon>
        <taxon>Ficeae</taxon>
        <taxon>Ficus</taxon>
    </lineage>
</organism>
<dbReference type="AlphaFoldDB" id="A0AA88D0K6"/>
<keyword evidence="16" id="KW-1185">Reference proteome</keyword>
<comment type="caution">
    <text evidence="15">The sequence shown here is derived from an EMBL/GenBank/DDBJ whole genome shotgun (WGS) entry which is preliminary data.</text>
</comment>
<evidence type="ECO:0000313" key="15">
    <source>
        <dbReference type="EMBL" id="GMN42068.1"/>
    </source>
</evidence>
<accession>A0AA88D0K6</accession>
<evidence type="ECO:0000256" key="5">
    <source>
        <dbReference type="ARBA" id="ARBA00022679"/>
    </source>
</evidence>
<dbReference type="Proteomes" id="UP001187192">
    <property type="component" value="Unassembled WGS sequence"/>
</dbReference>
<comment type="similarity">
    <text evidence="3">Belongs to the glycosyltransferase GT106 family.</text>
</comment>
<keyword evidence="5" id="KW-0808">Transferase</keyword>
<evidence type="ECO:0000256" key="14">
    <source>
        <dbReference type="SAM" id="Phobius"/>
    </source>
</evidence>
<dbReference type="GO" id="GO:0006004">
    <property type="term" value="P:fucose metabolic process"/>
    <property type="evidence" value="ECO:0007669"/>
    <property type="project" value="UniProtKB-KW"/>
</dbReference>
<keyword evidence="6 14" id="KW-0812">Transmembrane</keyword>
<gene>
    <name evidence="15" type="ORF">TIFTF001_011279</name>
</gene>
<dbReference type="PANTHER" id="PTHR31741">
    <property type="entry name" value="OS02G0726500 PROTEIN-RELATED"/>
    <property type="match status" value="1"/>
</dbReference>
<evidence type="ECO:0000256" key="8">
    <source>
        <dbReference type="ARBA" id="ARBA00022989"/>
    </source>
</evidence>
<evidence type="ECO:0000256" key="11">
    <source>
        <dbReference type="ARBA" id="ARBA00023253"/>
    </source>
</evidence>
<keyword evidence="7" id="KW-0735">Signal-anchor</keyword>
<keyword evidence="12" id="KW-0119">Carbohydrate metabolism</keyword>
<dbReference type="CDD" id="cd11299">
    <property type="entry name" value="O-FucT_plant"/>
    <property type="match status" value="1"/>
</dbReference>
<keyword evidence="8 14" id="KW-1133">Transmembrane helix</keyword>
<name>A0AA88D0K6_FICCA</name>
<evidence type="ECO:0000256" key="7">
    <source>
        <dbReference type="ARBA" id="ARBA00022968"/>
    </source>
</evidence>
<dbReference type="GO" id="GO:0016757">
    <property type="term" value="F:glycosyltransferase activity"/>
    <property type="evidence" value="ECO:0007669"/>
    <property type="project" value="UniProtKB-KW"/>
</dbReference>
<keyword evidence="10" id="KW-0325">Glycoprotein</keyword>
<evidence type="ECO:0000256" key="12">
    <source>
        <dbReference type="ARBA" id="ARBA00023277"/>
    </source>
</evidence>
<reference evidence="15" key="1">
    <citation type="submission" date="2023-07" db="EMBL/GenBank/DDBJ databases">
        <title>draft genome sequence of fig (Ficus carica).</title>
        <authorList>
            <person name="Takahashi T."/>
            <person name="Nishimura K."/>
        </authorList>
    </citation>
    <scope>NUCLEOTIDE SEQUENCE</scope>
</reference>
<dbReference type="InterPro" id="IPR024709">
    <property type="entry name" value="FucosylTrfase_pln"/>
</dbReference>
<feature type="transmembrane region" description="Helical" evidence="14">
    <location>
        <begin position="77"/>
        <end position="98"/>
    </location>
</feature>
<comment type="pathway">
    <text evidence="2">Glycan metabolism.</text>
</comment>
<protein>
    <recommendedName>
        <fullName evidence="13">O-fucosyltransferase family protein</fullName>
    </recommendedName>
</protein>
<keyword evidence="9 14" id="KW-0472">Membrane</keyword>
<keyword evidence="11" id="KW-0294">Fucose metabolism</keyword>
<evidence type="ECO:0000256" key="3">
    <source>
        <dbReference type="ARBA" id="ARBA00007737"/>
    </source>
</evidence>
<dbReference type="Pfam" id="PF10250">
    <property type="entry name" value="O-FucT"/>
    <property type="match status" value="1"/>
</dbReference>